<evidence type="ECO:0000313" key="2">
    <source>
        <dbReference type="Proteomes" id="UP000244178"/>
    </source>
</evidence>
<dbReference type="RefSeq" id="WP_108546491.1">
    <property type="nucleotide sequence ID" value="NZ_PYJM01000013.1"/>
</dbReference>
<sequence length="133" mass="15323">MSNEMTSVPREMLQQWMDDIGESRHVTRYAARKREQLRALLAQPAVQHQGEMVHMVRTHGSCCWEEVDNGSLEDFRSMPEEYELRALYTRPGAQSAAVVLPERKARRAHGLTALDRESDGWNACLDEVQRLNQ</sequence>
<reference evidence="1 2" key="1">
    <citation type="submission" date="2018-03" db="EMBL/GenBank/DDBJ databases">
        <title>Draft genome sequence of the plant growth promoting rhizobacterium Pseudomonas protegens strain BNJ-SS-45 isolated from wheat (Triticum aestivum) rhizosphere.</title>
        <authorList>
            <person name="Bajpai A."/>
            <person name="Shende K."/>
            <person name="Meena N."/>
            <person name="Upadhyayula S.R."/>
            <person name="Suravajhala P."/>
            <person name="Medicherla K.M."/>
            <person name="Johri B.N."/>
        </authorList>
    </citation>
    <scope>NUCLEOTIDE SEQUENCE [LARGE SCALE GENOMIC DNA]</scope>
    <source>
        <strain evidence="1 2">BNJ-SS-45</strain>
    </source>
</reference>
<evidence type="ECO:0000313" key="1">
    <source>
        <dbReference type="EMBL" id="PUA41459.1"/>
    </source>
</evidence>
<accession>A0A2T6GBC6</accession>
<protein>
    <submittedName>
        <fullName evidence="1">Uncharacterized protein</fullName>
    </submittedName>
</protein>
<organism evidence="1 2">
    <name type="scientific">Pseudomonas protegens</name>
    <dbReference type="NCBI Taxonomy" id="380021"/>
    <lineage>
        <taxon>Bacteria</taxon>
        <taxon>Pseudomonadati</taxon>
        <taxon>Pseudomonadota</taxon>
        <taxon>Gammaproteobacteria</taxon>
        <taxon>Pseudomonadales</taxon>
        <taxon>Pseudomonadaceae</taxon>
        <taxon>Pseudomonas</taxon>
    </lineage>
</organism>
<gene>
    <name evidence="1" type="ORF">C5U62_32005</name>
</gene>
<proteinExistence type="predicted"/>
<dbReference type="EMBL" id="PYJM01000013">
    <property type="protein sequence ID" value="PUA41459.1"/>
    <property type="molecule type" value="Genomic_DNA"/>
</dbReference>
<dbReference type="AlphaFoldDB" id="A0A2T6GBC6"/>
<comment type="caution">
    <text evidence="1">The sequence shown here is derived from an EMBL/GenBank/DDBJ whole genome shotgun (WGS) entry which is preliminary data.</text>
</comment>
<name>A0A2T6GBC6_9PSED</name>
<dbReference type="Proteomes" id="UP000244178">
    <property type="component" value="Unassembled WGS sequence"/>
</dbReference>